<dbReference type="RefSeq" id="WP_183538573.1">
    <property type="nucleotide sequence ID" value="NZ_DASWOY010000021.1"/>
</dbReference>
<dbReference type="Gene3D" id="1.10.530.10">
    <property type="match status" value="1"/>
</dbReference>
<reference evidence="1 2" key="1">
    <citation type="submission" date="2020-08" db="EMBL/GenBank/DDBJ databases">
        <title>Genomic Encyclopedia of Type Strains, Phase IV (KMG-IV): sequencing the most valuable type-strain genomes for metagenomic binning, comparative biology and taxonomic classification.</title>
        <authorList>
            <person name="Goeker M."/>
        </authorList>
    </citation>
    <scope>NUCLEOTIDE SEQUENCE [LARGE SCALE GENOMIC DNA]</scope>
    <source>
        <strain evidence="1 2">DSM 14925</strain>
    </source>
</reference>
<accession>A0A841C785</accession>
<dbReference type="EMBL" id="JACHHV010000003">
    <property type="protein sequence ID" value="MBB5887411.1"/>
    <property type="molecule type" value="Genomic_DNA"/>
</dbReference>
<dbReference type="AlphaFoldDB" id="A0A841C785"/>
<protein>
    <submittedName>
        <fullName evidence="1">Uncharacterized protein</fullName>
    </submittedName>
</protein>
<gene>
    <name evidence="1" type="ORF">HNQ37_000281</name>
</gene>
<proteinExistence type="predicted"/>
<dbReference type="InterPro" id="IPR023346">
    <property type="entry name" value="Lysozyme-like_dom_sf"/>
</dbReference>
<name>A0A841C785_9LACT</name>
<evidence type="ECO:0000313" key="2">
    <source>
        <dbReference type="Proteomes" id="UP000562464"/>
    </source>
</evidence>
<dbReference type="Proteomes" id="UP000562464">
    <property type="component" value="Unassembled WGS sequence"/>
</dbReference>
<organism evidence="1 2">
    <name type="scientific">Lactovum miscens</name>
    <dbReference type="NCBI Taxonomy" id="190387"/>
    <lineage>
        <taxon>Bacteria</taxon>
        <taxon>Bacillati</taxon>
        <taxon>Bacillota</taxon>
        <taxon>Bacilli</taxon>
        <taxon>Lactobacillales</taxon>
        <taxon>Streptococcaceae</taxon>
        <taxon>Lactovum</taxon>
    </lineage>
</organism>
<dbReference type="SUPFAM" id="SSF53955">
    <property type="entry name" value="Lysozyme-like"/>
    <property type="match status" value="1"/>
</dbReference>
<sequence>MKKKLNKILAYSLCLVGIIFLLGFFSNSDIKADSSSTKQEMLDYQKKLNGLSKKLAQNTIDSINLENDIANRKSLIENQMRNMQLNPNYNSGNLVYLMLFQHLSLEQALAMSKIIDSSVSNIDQLQKDEIKLAEQKKEIESGSNQAQSTISILYTKYGSEIAAEETSKQNELAAQAEVVKKSLPPATAQTTINISVPINNTPVTPPVTIPSSPVTSSPAPPVITKPNIPAAADWSGWSPAQAAQYVANGTGVSADKWLQIIYYESGGNPTAINPVTQTYGYFQMNGISHGVDYASMAPQKYLNAVIALYQSQGPSAWVTWILLD</sequence>
<keyword evidence="2" id="KW-1185">Reference proteome</keyword>
<comment type="caution">
    <text evidence="1">The sequence shown here is derived from an EMBL/GenBank/DDBJ whole genome shotgun (WGS) entry which is preliminary data.</text>
</comment>
<evidence type="ECO:0000313" key="1">
    <source>
        <dbReference type="EMBL" id="MBB5887411.1"/>
    </source>
</evidence>